<proteinExistence type="predicted"/>
<accession>R7MUA1</accession>
<organism evidence="1">
    <name type="scientific">Megasphaera elsdenii CAG:570</name>
    <dbReference type="NCBI Taxonomy" id="1263087"/>
    <lineage>
        <taxon>Bacteria</taxon>
        <taxon>Bacillati</taxon>
        <taxon>Bacillota</taxon>
        <taxon>Negativicutes</taxon>
        <taxon>Veillonellales</taxon>
        <taxon>Veillonellaceae</taxon>
        <taxon>Megasphaera</taxon>
    </lineage>
</organism>
<comment type="caution">
    <text evidence="1">The sequence shown here is derived from an EMBL/GenBank/DDBJ whole genome shotgun (WGS) entry which is preliminary data.</text>
</comment>
<protein>
    <submittedName>
        <fullName evidence="1">Radical SAM domain protein</fullName>
    </submittedName>
</protein>
<reference evidence="1" key="1">
    <citation type="submission" date="2012-11" db="EMBL/GenBank/DDBJ databases">
        <title>Dependencies among metagenomic species, viruses, plasmids and units of genetic variation.</title>
        <authorList>
            <person name="Nielsen H.B."/>
            <person name="Almeida M."/>
            <person name="Juncker A.S."/>
            <person name="Rasmussen S."/>
            <person name="Li J."/>
            <person name="Sunagawa S."/>
            <person name="Plichta D."/>
            <person name="Gautier L."/>
            <person name="Le Chatelier E."/>
            <person name="Peletier E."/>
            <person name="Bonde I."/>
            <person name="Nielsen T."/>
            <person name="Manichanh C."/>
            <person name="Arumugam M."/>
            <person name="Batto J."/>
            <person name="Santos M.B.Q.D."/>
            <person name="Blom N."/>
            <person name="Borruel N."/>
            <person name="Burgdorf K.S."/>
            <person name="Boumezbeur F."/>
            <person name="Casellas F."/>
            <person name="Dore J."/>
            <person name="Guarner F."/>
            <person name="Hansen T."/>
            <person name="Hildebrand F."/>
            <person name="Kaas R.S."/>
            <person name="Kennedy S."/>
            <person name="Kristiansen K."/>
            <person name="Kultima J.R."/>
            <person name="Leonard P."/>
            <person name="Levenez F."/>
            <person name="Lund O."/>
            <person name="Moumen B."/>
            <person name="Le Paslier D."/>
            <person name="Pons N."/>
            <person name="Pedersen O."/>
            <person name="Prifti E."/>
            <person name="Qin J."/>
            <person name="Raes J."/>
            <person name="Tap J."/>
            <person name="Tims S."/>
            <person name="Ussery D.W."/>
            <person name="Yamada T."/>
            <person name="MetaHit consortium"/>
            <person name="Renault P."/>
            <person name="Sicheritz-Ponten T."/>
            <person name="Bork P."/>
            <person name="Wang J."/>
            <person name="Brunak S."/>
            <person name="Ehrlich S.D."/>
        </authorList>
    </citation>
    <scope>NUCLEOTIDE SEQUENCE [LARGE SCALE GENOMIC DNA]</scope>
</reference>
<evidence type="ECO:0000313" key="1">
    <source>
        <dbReference type="EMBL" id="CDF04155.1"/>
    </source>
</evidence>
<dbReference type="EMBL" id="CBKE010000031">
    <property type="protein sequence ID" value="CDF04155.1"/>
    <property type="molecule type" value="Genomic_DNA"/>
</dbReference>
<sequence>MVRLCQSILTGSGYVPYYMYRQKYMAASFANIGYALPGSVSAYNIEMMEERQSVLAAGPGGATKFLCRDGHTLEKVYMPKDVDAYVQALAEKMAQRRRLCAIIYGKEDV</sequence>
<dbReference type="AlphaFoldDB" id="R7MUA1"/>
<dbReference type="Proteomes" id="UP000017908">
    <property type="component" value="Unassembled WGS sequence"/>
</dbReference>
<gene>
    <name evidence="1" type="ORF">BN715_00523</name>
</gene>
<name>R7MUA1_MEGEL</name>